<dbReference type="InterPro" id="IPR036661">
    <property type="entry name" value="Luciferase-like_sf"/>
</dbReference>
<name>A0A1R7QGC8_ACIJO</name>
<dbReference type="RefSeq" id="WP_087014234.1">
    <property type="nucleotide sequence ID" value="NZ_FUUY01000011.1"/>
</dbReference>
<dbReference type="EC" id="1.14.13.107" evidence="3"/>
<accession>A0A1R7QGC8</accession>
<organism evidence="3 4">
    <name type="scientific">Acinetobacter johnsonii</name>
    <dbReference type="NCBI Taxonomy" id="40214"/>
    <lineage>
        <taxon>Bacteria</taxon>
        <taxon>Pseudomonadati</taxon>
        <taxon>Pseudomonadota</taxon>
        <taxon>Gammaproteobacteria</taxon>
        <taxon>Moraxellales</taxon>
        <taxon>Moraxellaceae</taxon>
        <taxon>Acinetobacter</taxon>
    </lineage>
</organism>
<comment type="similarity">
    <text evidence="1">To bacterial alkanal monooxygenase alpha and beta chains.</text>
</comment>
<evidence type="ECO:0000313" key="3">
    <source>
        <dbReference type="EMBL" id="SJX23226.1"/>
    </source>
</evidence>
<dbReference type="InterPro" id="IPR050766">
    <property type="entry name" value="Bact_Lucif_Oxidored"/>
</dbReference>
<evidence type="ECO:0000259" key="2">
    <source>
        <dbReference type="Pfam" id="PF00296"/>
    </source>
</evidence>
<dbReference type="GO" id="GO:0005829">
    <property type="term" value="C:cytosol"/>
    <property type="evidence" value="ECO:0007669"/>
    <property type="project" value="TreeGrafter"/>
</dbReference>
<evidence type="ECO:0000313" key="4">
    <source>
        <dbReference type="Proteomes" id="UP000196240"/>
    </source>
</evidence>
<evidence type="ECO:0000256" key="1">
    <source>
        <dbReference type="ARBA" id="ARBA00007789"/>
    </source>
</evidence>
<proteinExistence type="predicted"/>
<keyword evidence="3" id="KW-0560">Oxidoreductase</keyword>
<dbReference type="EMBL" id="FUUY01000011">
    <property type="protein sequence ID" value="SJX23226.1"/>
    <property type="molecule type" value="Genomic_DNA"/>
</dbReference>
<gene>
    <name evidence="3" type="primary">limB_2</name>
    <name evidence="3" type="ORF">ACNJC6_02882</name>
</gene>
<dbReference type="SUPFAM" id="SSF51679">
    <property type="entry name" value="Bacterial luciferase-like"/>
    <property type="match status" value="1"/>
</dbReference>
<dbReference type="AlphaFoldDB" id="A0A1R7QGC8"/>
<keyword evidence="3" id="KW-0503">Monooxygenase</keyword>
<dbReference type="GO" id="GO:0052601">
    <property type="term" value="F:limonene 1,2-monooxygenase [NAD(P)H) activity"/>
    <property type="evidence" value="ECO:0007669"/>
    <property type="project" value="UniProtKB-EC"/>
</dbReference>
<dbReference type="PANTHER" id="PTHR30137:SF20">
    <property type="entry name" value="N-ACETYL-S-ALKYLCYSTEINE MONOOXYGENASE"/>
    <property type="match status" value="1"/>
</dbReference>
<dbReference type="InterPro" id="IPR011251">
    <property type="entry name" value="Luciferase-like_dom"/>
</dbReference>
<sequence>MGLSYKLSILDKCPRAEGVSAEQSFKNALQIAQTAEALGFYRYWVAEHHSTALLSSPSPEILIAWLLAQTKSIRIGSGGVMLQHYSPYKVAENFNVLAGLAHNRVDLGVGKAPGGFPVSTQALQLGLDQKQKGNFKTQLQALDHYLNAKLDRNQPDQVAATPIPQQSAEKFLLGASIESARLAADLGWNFVFAAHLNGDATLLQDALQTYSHYSAGERAIVAAQIIVADSRDQAEELAAGLSVWTLELENGQRVKIPNEQSGQEFSRQAQSAIKSLKKEQLNIIKGTADDIHQQLHALHQQYGIHEFIVESPLLDHATRLKSLTLLAQHAVLAA</sequence>
<dbReference type="InterPro" id="IPR019949">
    <property type="entry name" value="CmoO-like"/>
</dbReference>
<dbReference type="PANTHER" id="PTHR30137">
    <property type="entry name" value="LUCIFERASE-LIKE MONOOXYGENASE"/>
    <property type="match status" value="1"/>
</dbReference>
<dbReference type="Proteomes" id="UP000196240">
    <property type="component" value="Unassembled WGS sequence"/>
</dbReference>
<dbReference type="Pfam" id="PF00296">
    <property type="entry name" value="Bac_luciferase"/>
    <property type="match status" value="1"/>
</dbReference>
<protein>
    <submittedName>
        <fullName evidence="3">Limonene 1,2-monooxygenase</fullName>
        <ecNumber evidence="3">1.14.13.107</ecNumber>
    </submittedName>
</protein>
<dbReference type="Gene3D" id="3.20.20.30">
    <property type="entry name" value="Luciferase-like domain"/>
    <property type="match status" value="1"/>
</dbReference>
<feature type="domain" description="Luciferase-like" evidence="2">
    <location>
        <begin position="17"/>
        <end position="301"/>
    </location>
</feature>
<reference evidence="3 4" key="1">
    <citation type="submission" date="2017-02" db="EMBL/GenBank/DDBJ databases">
        <authorList>
            <person name="Peterson S.W."/>
        </authorList>
    </citation>
    <scope>NUCLEOTIDE SEQUENCE [LARGE SCALE GENOMIC DNA]</scope>
    <source>
        <strain evidence="3">C6</strain>
    </source>
</reference>
<dbReference type="NCBIfam" id="TIGR03558">
    <property type="entry name" value="oxido_grp_1"/>
    <property type="match status" value="1"/>
</dbReference>